<sequence length="465" mass="51615">MNNDQRRKDKKRAYYQKQGRQETVVSPQKIGAKLRADAASVLFEILENGVSAKQALNSRLDAYDSRNAAWLQEMVFGSLRKLPTLQFWLRGLLDKPLKGNKKVLEHLIMVGFYQLTFTRVSPHAAVAETVGGAEFLRGDSLKGLLNAILRTFIRENTALKEPENPAAAAGLPNWIFKAINEHYGELAHDIIKQTNQKAPLWLRFNPHKIDLENFLSALNESGMPTQTSLAHTTGVICEHSTNITALHGFDDGWFAVQDGAAQFAAPILAPEAGDKVLDCCAAPGGKTAHLLTLQPDIRRCVAIDSDPDRLARVDENLARLGLSAELKCAEAQDLDAWHDGELFDKILLDAPCSATGIIRRQPDIRWLRQKTDIAPLVAIQKELLAKMWQILKPGGKLLYATCSILPEENVQQIQLFLENNSDAEVLPIEPIYAQYASVVCPTGLQILPGDGHMDGFYYALLQKRQ</sequence>
<keyword evidence="6" id="KW-0698">rRNA processing</keyword>
<evidence type="ECO:0000256" key="14">
    <source>
        <dbReference type="PROSITE-ProRule" id="PRU01023"/>
    </source>
</evidence>
<gene>
    <name evidence="16" type="primary">rsmB</name>
    <name evidence="16" type="ORF">NLF92_07280</name>
</gene>
<evidence type="ECO:0000256" key="11">
    <source>
        <dbReference type="ARBA" id="ARBA00030399"/>
    </source>
</evidence>
<dbReference type="EC" id="2.1.1.176" evidence="4"/>
<feature type="domain" description="SAM-dependent MTase RsmB/NOP-type" evidence="15">
    <location>
        <begin position="190"/>
        <end position="464"/>
    </location>
</feature>
<dbReference type="PROSITE" id="PS01153">
    <property type="entry name" value="NOL1_NOP2_SUN"/>
    <property type="match status" value="1"/>
</dbReference>
<dbReference type="SUPFAM" id="SSF53335">
    <property type="entry name" value="S-adenosyl-L-methionine-dependent methyltransferases"/>
    <property type="match status" value="1"/>
</dbReference>
<evidence type="ECO:0000313" key="16">
    <source>
        <dbReference type="EMBL" id="MCP3428746.1"/>
    </source>
</evidence>
<dbReference type="NCBIfam" id="TIGR00563">
    <property type="entry name" value="rsmB"/>
    <property type="match status" value="1"/>
</dbReference>
<dbReference type="InterPro" id="IPR004573">
    <property type="entry name" value="rRNA_ssu_MeTfrase_B"/>
</dbReference>
<dbReference type="InterPro" id="IPR006027">
    <property type="entry name" value="NusB_RsmB_TIM44"/>
</dbReference>
<proteinExistence type="inferred from homology"/>
<evidence type="ECO:0000256" key="10">
    <source>
        <dbReference type="ARBA" id="ARBA00022884"/>
    </source>
</evidence>
<dbReference type="InterPro" id="IPR054728">
    <property type="entry name" value="RsmB-like_ferredoxin"/>
</dbReference>
<dbReference type="GO" id="GO:0006355">
    <property type="term" value="P:regulation of DNA-templated transcription"/>
    <property type="evidence" value="ECO:0007669"/>
    <property type="project" value="InterPro"/>
</dbReference>
<dbReference type="Gene3D" id="1.10.940.10">
    <property type="entry name" value="NusB-like"/>
    <property type="match status" value="1"/>
</dbReference>
<dbReference type="PRINTS" id="PR02008">
    <property type="entry name" value="RCMTFAMILY"/>
</dbReference>
<dbReference type="Pfam" id="PF22458">
    <property type="entry name" value="RsmF-B_ferredox"/>
    <property type="match status" value="1"/>
</dbReference>
<keyword evidence="9 14" id="KW-0949">S-adenosyl-L-methionine</keyword>
<dbReference type="InterPro" id="IPR035926">
    <property type="entry name" value="NusB-like_sf"/>
</dbReference>
<dbReference type="PANTHER" id="PTHR22807">
    <property type="entry name" value="NOP2 YEAST -RELATED NOL1/NOP2/FMU SUN DOMAIN-CONTAINING"/>
    <property type="match status" value="1"/>
</dbReference>
<name>A0AA41X1N7_9ALTE</name>
<evidence type="ECO:0000256" key="3">
    <source>
        <dbReference type="ARBA" id="ARBA00007494"/>
    </source>
</evidence>
<dbReference type="SUPFAM" id="SSF48013">
    <property type="entry name" value="NusB-like"/>
    <property type="match status" value="1"/>
</dbReference>
<feature type="binding site" evidence="14">
    <location>
        <begin position="280"/>
        <end position="286"/>
    </location>
    <ligand>
        <name>S-adenosyl-L-methionine</name>
        <dbReference type="ChEBI" id="CHEBI:59789"/>
    </ligand>
</feature>
<evidence type="ECO:0000256" key="9">
    <source>
        <dbReference type="ARBA" id="ARBA00022691"/>
    </source>
</evidence>
<dbReference type="FunFam" id="3.40.50.150:FF:000022">
    <property type="entry name" value="Ribosomal RNA small subunit methyltransferase B"/>
    <property type="match status" value="1"/>
</dbReference>
<dbReference type="PANTHER" id="PTHR22807:SF61">
    <property type="entry name" value="NOL1_NOP2_SUN FAMILY PROTEIN _ ANTITERMINATION NUSB DOMAIN-CONTAINING PROTEIN"/>
    <property type="match status" value="1"/>
</dbReference>
<evidence type="ECO:0000256" key="6">
    <source>
        <dbReference type="ARBA" id="ARBA00022552"/>
    </source>
</evidence>
<dbReference type="Gene3D" id="3.40.50.150">
    <property type="entry name" value="Vaccinia Virus protein VP39"/>
    <property type="match status" value="1"/>
</dbReference>
<dbReference type="RefSeq" id="WP_254100312.1">
    <property type="nucleotide sequence ID" value="NZ_JANATA010000010.1"/>
</dbReference>
<evidence type="ECO:0000256" key="5">
    <source>
        <dbReference type="ARBA" id="ARBA00022490"/>
    </source>
</evidence>
<keyword evidence="5" id="KW-0963">Cytoplasm</keyword>
<comment type="caution">
    <text evidence="14">Lacks conserved residue(s) required for the propagation of feature annotation.</text>
</comment>
<feature type="binding site" evidence="14">
    <location>
        <position position="304"/>
    </location>
    <ligand>
        <name>S-adenosyl-L-methionine</name>
        <dbReference type="ChEBI" id="CHEBI:59789"/>
    </ligand>
</feature>
<evidence type="ECO:0000256" key="2">
    <source>
        <dbReference type="ARBA" id="ARBA00004496"/>
    </source>
</evidence>
<dbReference type="Gene3D" id="3.30.70.1170">
    <property type="entry name" value="Sun protein, domain 3"/>
    <property type="match status" value="1"/>
</dbReference>
<evidence type="ECO:0000256" key="1">
    <source>
        <dbReference type="ARBA" id="ARBA00002724"/>
    </source>
</evidence>
<dbReference type="InterPro" id="IPR023267">
    <property type="entry name" value="RCMT"/>
</dbReference>
<dbReference type="AlphaFoldDB" id="A0AA41X1N7"/>
<evidence type="ECO:0000256" key="4">
    <source>
        <dbReference type="ARBA" id="ARBA00012140"/>
    </source>
</evidence>
<dbReference type="InterPro" id="IPR049560">
    <property type="entry name" value="MeTrfase_RsmB-F_NOP2_cat"/>
</dbReference>
<dbReference type="GO" id="GO:0008649">
    <property type="term" value="F:rRNA methyltransferase activity"/>
    <property type="evidence" value="ECO:0007669"/>
    <property type="project" value="InterPro"/>
</dbReference>
<dbReference type="CDD" id="cd02440">
    <property type="entry name" value="AdoMet_MTases"/>
    <property type="match status" value="1"/>
</dbReference>
<dbReference type="Pfam" id="PF01029">
    <property type="entry name" value="NusB"/>
    <property type="match status" value="1"/>
</dbReference>
<reference evidence="16" key="1">
    <citation type="submission" date="2022-07" db="EMBL/GenBank/DDBJ databases">
        <title>Characterization of the Novel Bacterium Alteromonas immobilis LMIT006 and Alteromonas gregis LMIT007.</title>
        <authorList>
            <person name="Lin X."/>
        </authorList>
    </citation>
    <scope>NUCLEOTIDE SEQUENCE</scope>
    <source>
        <strain evidence="16">LMIT007</strain>
    </source>
</reference>
<protein>
    <recommendedName>
        <fullName evidence="4">16S rRNA (cytosine(967)-C(5))-methyltransferase</fullName>
        <ecNumber evidence="4">2.1.1.176</ecNumber>
    </recommendedName>
    <alternativeName>
        <fullName evidence="11">16S rRNA m5C967 methyltransferase</fullName>
    </alternativeName>
    <alternativeName>
        <fullName evidence="12">rRNA (cytosine-C(5)-)-methyltransferase RsmB</fullName>
    </alternativeName>
</protein>
<dbReference type="InterPro" id="IPR029063">
    <property type="entry name" value="SAM-dependent_MTases_sf"/>
</dbReference>
<dbReference type="Pfam" id="PF01189">
    <property type="entry name" value="Methyltr_RsmB-F"/>
    <property type="match status" value="1"/>
</dbReference>
<dbReference type="GO" id="GO:0003723">
    <property type="term" value="F:RNA binding"/>
    <property type="evidence" value="ECO:0007669"/>
    <property type="project" value="UniProtKB-UniRule"/>
</dbReference>
<dbReference type="NCBIfam" id="NF008149">
    <property type="entry name" value="PRK10901.1"/>
    <property type="match status" value="1"/>
</dbReference>
<evidence type="ECO:0000313" key="17">
    <source>
        <dbReference type="Proteomes" id="UP001165413"/>
    </source>
</evidence>
<accession>A0AA41X1N7</accession>
<comment type="caution">
    <text evidence="16">The sequence shown here is derived from an EMBL/GenBank/DDBJ whole genome shotgun (WGS) entry which is preliminary data.</text>
</comment>
<dbReference type="EMBL" id="JANATA010000010">
    <property type="protein sequence ID" value="MCP3428746.1"/>
    <property type="molecule type" value="Genomic_DNA"/>
</dbReference>
<comment type="subcellular location">
    <subcellularLocation>
        <location evidence="2">Cytoplasm</location>
    </subcellularLocation>
</comment>
<evidence type="ECO:0000256" key="8">
    <source>
        <dbReference type="ARBA" id="ARBA00022679"/>
    </source>
</evidence>
<keyword evidence="17" id="KW-1185">Reference proteome</keyword>
<dbReference type="InterPro" id="IPR001678">
    <property type="entry name" value="MeTrfase_RsmB-F_NOP2_dom"/>
</dbReference>
<dbReference type="Proteomes" id="UP001165413">
    <property type="component" value="Unassembled WGS sequence"/>
</dbReference>
<comment type="catalytic activity">
    <reaction evidence="13">
        <text>cytidine(967) in 16S rRNA + S-adenosyl-L-methionine = 5-methylcytidine(967) in 16S rRNA + S-adenosyl-L-homocysteine + H(+)</text>
        <dbReference type="Rhea" id="RHEA:42748"/>
        <dbReference type="Rhea" id="RHEA-COMP:10219"/>
        <dbReference type="Rhea" id="RHEA-COMP:10220"/>
        <dbReference type="ChEBI" id="CHEBI:15378"/>
        <dbReference type="ChEBI" id="CHEBI:57856"/>
        <dbReference type="ChEBI" id="CHEBI:59789"/>
        <dbReference type="ChEBI" id="CHEBI:74483"/>
        <dbReference type="ChEBI" id="CHEBI:82748"/>
        <dbReference type="EC" id="2.1.1.176"/>
    </reaction>
</comment>
<evidence type="ECO:0000256" key="13">
    <source>
        <dbReference type="ARBA" id="ARBA00047283"/>
    </source>
</evidence>
<dbReference type="GO" id="GO:0005737">
    <property type="term" value="C:cytoplasm"/>
    <property type="evidence" value="ECO:0007669"/>
    <property type="project" value="UniProtKB-SubCell"/>
</dbReference>
<keyword evidence="7 14" id="KW-0489">Methyltransferase</keyword>
<evidence type="ECO:0000256" key="12">
    <source>
        <dbReference type="ARBA" id="ARBA00031088"/>
    </source>
</evidence>
<dbReference type="PROSITE" id="PS51686">
    <property type="entry name" value="SAM_MT_RSMB_NOP"/>
    <property type="match status" value="1"/>
</dbReference>
<organism evidence="16 17">
    <name type="scientific">Opacimonas viscosa</name>
    <dbReference type="NCBI Taxonomy" id="2961944"/>
    <lineage>
        <taxon>Bacteria</taxon>
        <taxon>Pseudomonadati</taxon>
        <taxon>Pseudomonadota</taxon>
        <taxon>Gammaproteobacteria</taxon>
        <taxon>Alteromonadales</taxon>
        <taxon>Alteromonadaceae</taxon>
        <taxon>Opacimonas</taxon>
    </lineage>
</organism>
<comment type="similarity">
    <text evidence="3 14">Belongs to the class I-like SAM-binding methyltransferase superfamily. RsmB/NOP family.</text>
</comment>
<feature type="active site" description="Nucleophile" evidence="14">
    <location>
        <position position="402"/>
    </location>
</feature>
<keyword evidence="10 14" id="KW-0694">RNA-binding</keyword>
<feature type="binding site" evidence="14">
    <location>
        <position position="349"/>
    </location>
    <ligand>
        <name>S-adenosyl-L-methionine</name>
        <dbReference type="ChEBI" id="CHEBI:59789"/>
    </ligand>
</feature>
<comment type="function">
    <text evidence="1">Specifically methylates the cytosine at position 967 (m5C967) of 16S rRNA.</text>
</comment>
<dbReference type="InterPro" id="IPR018314">
    <property type="entry name" value="RsmB/NOL1/NOP2-like_CS"/>
</dbReference>
<evidence type="ECO:0000259" key="15">
    <source>
        <dbReference type="PROSITE" id="PS51686"/>
    </source>
</evidence>
<evidence type="ECO:0000256" key="7">
    <source>
        <dbReference type="ARBA" id="ARBA00022603"/>
    </source>
</evidence>
<keyword evidence="8 14" id="KW-0808">Transferase</keyword>